<keyword evidence="6" id="KW-0411">Iron-sulfur</keyword>
<dbReference type="SFLD" id="SFLDG01067">
    <property type="entry name" value="SPASM/twitch_domain_containing"/>
    <property type="match status" value="1"/>
</dbReference>
<dbReference type="STRING" id="443144.GM21_3820"/>
<dbReference type="PANTHER" id="PTHR11228:SF7">
    <property type="entry name" value="PQQA PEPTIDE CYCLASE"/>
    <property type="match status" value="1"/>
</dbReference>
<dbReference type="Pfam" id="PF04055">
    <property type="entry name" value="Radical_SAM"/>
    <property type="match status" value="1"/>
</dbReference>
<dbReference type="Gene3D" id="3.40.50.150">
    <property type="entry name" value="Vaccinia Virus protein VP39"/>
    <property type="match status" value="1"/>
</dbReference>
<dbReference type="PANTHER" id="PTHR11228">
    <property type="entry name" value="RADICAL SAM DOMAIN PROTEIN"/>
    <property type="match status" value="1"/>
</dbReference>
<keyword evidence="2" id="KW-0004">4Fe-4S</keyword>
<dbReference type="SFLD" id="SFLDS00029">
    <property type="entry name" value="Radical_SAM"/>
    <property type="match status" value="1"/>
</dbReference>
<evidence type="ECO:0000256" key="4">
    <source>
        <dbReference type="ARBA" id="ARBA00022723"/>
    </source>
</evidence>
<accession>C6E7H7</accession>
<protein>
    <submittedName>
        <fullName evidence="8">Radical SAM domain protein</fullName>
    </submittedName>
</protein>
<evidence type="ECO:0000256" key="6">
    <source>
        <dbReference type="ARBA" id="ARBA00023014"/>
    </source>
</evidence>
<dbReference type="CDD" id="cd01335">
    <property type="entry name" value="Radical_SAM"/>
    <property type="match status" value="1"/>
</dbReference>
<dbReference type="eggNOG" id="COG0535">
    <property type="taxonomic scope" value="Bacteria"/>
</dbReference>
<evidence type="ECO:0000256" key="1">
    <source>
        <dbReference type="ARBA" id="ARBA00001966"/>
    </source>
</evidence>
<keyword evidence="5" id="KW-0408">Iron</keyword>
<dbReference type="PROSITE" id="PS51918">
    <property type="entry name" value="RADICAL_SAM"/>
    <property type="match status" value="1"/>
</dbReference>
<dbReference type="GO" id="GO:0046872">
    <property type="term" value="F:metal ion binding"/>
    <property type="evidence" value="ECO:0007669"/>
    <property type="project" value="UniProtKB-KW"/>
</dbReference>
<dbReference type="HOGENOM" id="CLU_528692_0_0_7"/>
<organism evidence="8">
    <name type="scientific">Geobacter sp. (strain M21)</name>
    <dbReference type="NCBI Taxonomy" id="443144"/>
    <lineage>
        <taxon>Bacteria</taxon>
        <taxon>Pseudomonadati</taxon>
        <taxon>Thermodesulfobacteriota</taxon>
        <taxon>Desulfuromonadia</taxon>
        <taxon>Geobacterales</taxon>
        <taxon>Geobacteraceae</taxon>
        <taxon>Geobacter</taxon>
    </lineage>
</organism>
<dbReference type="InterPro" id="IPR007197">
    <property type="entry name" value="rSAM"/>
</dbReference>
<gene>
    <name evidence="8" type="ordered locus">GM21_3820</name>
</gene>
<keyword evidence="3" id="KW-0949">S-adenosyl-L-methionine</keyword>
<dbReference type="SFLD" id="SFLDG01387">
    <property type="entry name" value="BtrN-like_SPASM_domain_contain"/>
    <property type="match status" value="1"/>
</dbReference>
<reference evidence="8" key="1">
    <citation type="submission" date="2009-07" db="EMBL/GenBank/DDBJ databases">
        <title>Complete sequence of Geobacter sp. M21.</title>
        <authorList>
            <consortium name="US DOE Joint Genome Institute"/>
            <person name="Lucas S."/>
            <person name="Copeland A."/>
            <person name="Lapidus A."/>
            <person name="Glavina del Rio T."/>
            <person name="Dalin E."/>
            <person name="Tice H."/>
            <person name="Bruce D."/>
            <person name="Goodwin L."/>
            <person name="Pitluck S."/>
            <person name="Saunders E."/>
            <person name="Brettin T."/>
            <person name="Detter J.C."/>
            <person name="Han C."/>
            <person name="Larimer F."/>
            <person name="Land M."/>
            <person name="Hauser L."/>
            <person name="Kyrpides N."/>
            <person name="Ovchinnikova G."/>
            <person name="Lovley D."/>
        </authorList>
    </citation>
    <scope>NUCLEOTIDE SEQUENCE [LARGE SCALE GENOMIC DNA]</scope>
    <source>
        <strain evidence="8">M21</strain>
    </source>
</reference>
<dbReference type="GO" id="GO:0003824">
    <property type="term" value="F:catalytic activity"/>
    <property type="evidence" value="ECO:0007669"/>
    <property type="project" value="InterPro"/>
</dbReference>
<evidence type="ECO:0000313" key="8">
    <source>
        <dbReference type="EMBL" id="ACT19837.1"/>
    </source>
</evidence>
<evidence type="ECO:0000256" key="3">
    <source>
        <dbReference type="ARBA" id="ARBA00022691"/>
    </source>
</evidence>
<dbReference type="Gene3D" id="3.20.20.70">
    <property type="entry name" value="Aldolase class I"/>
    <property type="match status" value="1"/>
</dbReference>
<dbReference type="InterPro" id="IPR050377">
    <property type="entry name" value="Radical_SAM_PqqE_MftC-like"/>
</dbReference>
<dbReference type="InterPro" id="IPR029063">
    <property type="entry name" value="SAM-dependent_MTases_sf"/>
</dbReference>
<dbReference type="InterPro" id="IPR023885">
    <property type="entry name" value="4Fe4S-binding_SPASM_dom"/>
</dbReference>
<evidence type="ECO:0000259" key="7">
    <source>
        <dbReference type="PROSITE" id="PS51918"/>
    </source>
</evidence>
<proteinExistence type="predicted"/>
<dbReference type="CDD" id="cd02440">
    <property type="entry name" value="AdoMet_MTases"/>
    <property type="match status" value="1"/>
</dbReference>
<dbReference type="Pfam" id="PF13186">
    <property type="entry name" value="SPASM"/>
    <property type="match status" value="1"/>
</dbReference>
<keyword evidence="4" id="KW-0479">Metal-binding</keyword>
<dbReference type="InterPro" id="IPR058240">
    <property type="entry name" value="rSAM_sf"/>
</dbReference>
<dbReference type="SUPFAM" id="SSF53335">
    <property type="entry name" value="S-adenosyl-L-methionine-dependent methyltransferases"/>
    <property type="match status" value="1"/>
</dbReference>
<dbReference type="SUPFAM" id="SSF102114">
    <property type="entry name" value="Radical SAM enzymes"/>
    <property type="match status" value="1"/>
</dbReference>
<dbReference type="GO" id="GO:0051536">
    <property type="term" value="F:iron-sulfur cluster binding"/>
    <property type="evidence" value="ECO:0007669"/>
    <property type="project" value="UniProtKB-KW"/>
</dbReference>
<sequence>MKNSSLDEIYKYDSLYGANPDYGITQDNEPRFATTLRYLASVGGIKTVLDAGVGRGGFYYRSRQIYDTYGIEPSKVAIGRFHAGDDRIKNLFIQEAREHYPENFFDAVICLDVLEHIPEQDIDACFESMKKIGKRYFIFSIAHHEDIIDGLDLHITDLDYWQWEEKLRRHFDIAEVTSIHDDRARIYLLEKKEQPTQATGEYPSYLTIRLTSRCNLECFICDRDSVERADFDFELLGRLAEPIRRASIVDLTGVGEPFLYPKFKQALDYICSLNRNASLINLTSNGTVLSREIAGMLNGRLNGLVISLNAATEATYERDMKHGNFKRTLERIGGFVSALNPAERVKLDLHFVAHAGNYQEIPDFVSLADQLGIKNVSVWPFLVTYPDQIPNTLLNVKKEYNSVIGYARILAKKLEVKLSARLFGEEKPSSYLNCPQPFTVCNIQEDGNVAPCCNAGKITFGNIRESDFESIWFGKKFQDFRENRHQVACQRCSTYYPLDTLNAYLQAHFYERYEE</sequence>
<dbReference type="InterPro" id="IPR013785">
    <property type="entry name" value="Aldolase_TIM"/>
</dbReference>
<dbReference type="InterPro" id="IPR034391">
    <property type="entry name" value="AdoMet-like_SPASM_containing"/>
</dbReference>
<dbReference type="EMBL" id="CP001661">
    <property type="protein sequence ID" value="ACT19837.1"/>
    <property type="molecule type" value="Genomic_DNA"/>
</dbReference>
<dbReference type="Pfam" id="PF13489">
    <property type="entry name" value="Methyltransf_23"/>
    <property type="match status" value="1"/>
</dbReference>
<dbReference type="CDD" id="cd21109">
    <property type="entry name" value="SPASM"/>
    <property type="match status" value="1"/>
</dbReference>
<comment type="cofactor">
    <cofactor evidence="1">
        <name>[4Fe-4S] cluster</name>
        <dbReference type="ChEBI" id="CHEBI:49883"/>
    </cofactor>
</comment>
<feature type="domain" description="Radical SAM core" evidence="7">
    <location>
        <begin position="200"/>
        <end position="413"/>
    </location>
</feature>
<evidence type="ECO:0000256" key="2">
    <source>
        <dbReference type="ARBA" id="ARBA00022485"/>
    </source>
</evidence>
<dbReference type="AlphaFoldDB" id="C6E7H7"/>
<evidence type="ECO:0000256" key="5">
    <source>
        <dbReference type="ARBA" id="ARBA00023004"/>
    </source>
</evidence>
<dbReference type="KEGG" id="gem:GM21_3820"/>
<name>C6E7H7_GEOSM</name>